<dbReference type="GO" id="GO:0016740">
    <property type="term" value="F:transferase activity"/>
    <property type="evidence" value="ECO:0007669"/>
    <property type="project" value="UniProtKB-KW"/>
</dbReference>
<dbReference type="GO" id="GO:0016787">
    <property type="term" value="F:hydrolase activity"/>
    <property type="evidence" value="ECO:0007669"/>
    <property type="project" value="UniProtKB-KW"/>
</dbReference>
<keyword evidence="3" id="KW-0067">ATP-binding</keyword>
<proteinExistence type="predicted"/>
<protein>
    <submittedName>
        <fullName evidence="5">Biotin-dependent carboxyltransferase family protein</fullName>
    </submittedName>
</protein>
<dbReference type="InterPro" id="IPR029000">
    <property type="entry name" value="Cyclophilin-like_dom_sf"/>
</dbReference>
<accession>A0A5C5G9K1</accession>
<evidence type="ECO:0000313" key="5">
    <source>
        <dbReference type="EMBL" id="TNY30658.1"/>
    </source>
</evidence>
<reference evidence="5 6" key="1">
    <citation type="submission" date="2019-06" db="EMBL/GenBank/DDBJ databases">
        <title>Genome of new Rhodobacteraceae sp. SM1903.</title>
        <authorList>
            <person name="Ren X."/>
        </authorList>
    </citation>
    <scope>NUCLEOTIDE SEQUENCE [LARGE SCALE GENOMIC DNA]</scope>
    <source>
        <strain evidence="5 6">SM1903</strain>
    </source>
</reference>
<dbReference type="SMART" id="SM00797">
    <property type="entry name" value="AHS2"/>
    <property type="match status" value="1"/>
</dbReference>
<dbReference type="Pfam" id="PF02626">
    <property type="entry name" value="CT_A_B"/>
    <property type="match status" value="1"/>
</dbReference>
<dbReference type="NCBIfam" id="TIGR00724">
    <property type="entry name" value="urea_amlyse_rel"/>
    <property type="match status" value="1"/>
</dbReference>
<evidence type="ECO:0000256" key="3">
    <source>
        <dbReference type="ARBA" id="ARBA00022840"/>
    </source>
</evidence>
<evidence type="ECO:0000256" key="2">
    <source>
        <dbReference type="ARBA" id="ARBA00022801"/>
    </source>
</evidence>
<sequence length="324" mass="34037">MIEILKSGPANAIHDLGRPGLLHLGISRAGAMDRLAFALGNALLGNPPGAAAIEVAMFPFRVRFEADTCIALTGADAEASLDGRRLPPAWVLPVKAGQELTLGGTDIGARAYISIAGGIDVPEVLGSRSTDLKSGFGGLDGRGLAKGDRLPIGASDLALPASGHGPLLPDDVAAFWQSGATTAEVRMIPAAEHDDFTEDSRSAFFETDWLITNEANRMGYRLEGPDLTTTEDIELFSHGLLPGTVQVPRSGQPIVQLADANTCGGYCKIGVVIAEDLWKFAQFRPGGTLRFRTCSVDEALEARTARMAWLDGIRAQSSATTAAA</sequence>
<dbReference type="EMBL" id="VFFF01000004">
    <property type="protein sequence ID" value="TNY30658.1"/>
    <property type="molecule type" value="Genomic_DNA"/>
</dbReference>
<dbReference type="InterPro" id="IPR052708">
    <property type="entry name" value="PxpC"/>
</dbReference>
<dbReference type="RefSeq" id="WP_140197452.1">
    <property type="nucleotide sequence ID" value="NZ_CP065915.1"/>
</dbReference>
<dbReference type="PANTHER" id="PTHR43309">
    <property type="entry name" value="5-OXOPROLINASE SUBUNIT C"/>
    <property type="match status" value="1"/>
</dbReference>
<comment type="caution">
    <text evidence="5">The sequence shown here is derived from an EMBL/GenBank/DDBJ whole genome shotgun (WGS) entry which is preliminary data.</text>
</comment>
<gene>
    <name evidence="5" type="ORF">FHY64_18945</name>
</gene>
<dbReference type="Gene3D" id="2.40.100.10">
    <property type="entry name" value="Cyclophilin-like"/>
    <property type="match status" value="1"/>
</dbReference>
<dbReference type="InterPro" id="IPR003778">
    <property type="entry name" value="CT_A_B"/>
</dbReference>
<organism evidence="5 6">
    <name type="scientific">Pelagovum pacificum</name>
    <dbReference type="NCBI Taxonomy" id="2588711"/>
    <lineage>
        <taxon>Bacteria</taxon>
        <taxon>Pseudomonadati</taxon>
        <taxon>Pseudomonadota</taxon>
        <taxon>Alphaproteobacteria</taxon>
        <taxon>Rhodobacterales</taxon>
        <taxon>Paracoccaceae</taxon>
        <taxon>Pelagovum</taxon>
    </lineage>
</organism>
<name>A0A5C5G9K1_9RHOB</name>
<dbReference type="Proteomes" id="UP000314011">
    <property type="component" value="Unassembled WGS sequence"/>
</dbReference>
<dbReference type="PANTHER" id="PTHR43309:SF3">
    <property type="entry name" value="5-OXOPROLINASE SUBUNIT C"/>
    <property type="match status" value="1"/>
</dbReference>
<feature type="domain" description="Carboxyltransferase" evidence="4">
    <location>
        <begin position="23"/>
        <end position="309"/>
    </location>
</feature>
<evidence type="ECO:0000256" key="1">
    <source>
        <dbReference type="ARBA" id="ARBA00022741"/>
    </source>
</evidence>
<evidence type="ECO:0000313" key="6">
    <source>
        <dbReference type="Proteomes" id="UP000314011"/>
    </source>
</evidence>
<dbReference type="OrthoDB" id="9768696at2"/>
<keyword evidence="6" id="KW-1185">Reference proteome</keyword>
<dbReference type="SUPFAM" id="SSF50891">
    <property type="entry name" value="Cyclophilin-like"/>
    <property type="match status" value="1"/>
</dbReference>
<dbReference type="GO" id="GO:0005524">
    <property type="term" value="F:ATP binding"/>
    <property type="evidence" value="ECO:0007669"/>
    <property type="project" value="UniProtKB-KW"/>
</dbReference>
<evidence type="ECO:0000259" key="4">
    <source>
        <dbReference type="SMART" id="SM00797"/>
    </source>
</evidence>
<keyword evidence="1" id="KW-0547">Nucleotide-binding</keyword>
<dbReference type="AlphaFoldDB" id="A0A5C5G9K1"/>
<keyword evidence="5" id="KW-0808">Transferase</keyword>
<keyword evidence="2" id="KW-0378">Hydrolase</keyword>